<dbReference type="RefSeq" id="WP_018919110.1">
    <property type="nucleotide sequence ID" value="NZ_LR134384.1"/>
</dbReference>
<name>A0A448L6T8_9BACT</name>
<proteinExistence type="predicted"/>
<dbReference type="Pfam" id="PF14092">
    <property type="entry name" value="DUF4270"/>
    <property type="match status" value="1"/>
</dbReference>
<dbReference type="InterPro" id="IPR025366">
    <property type="entry name" value="DUF4270"/>
</dbReference>
<dbReference type="EMBL" id="LR134384">
    <property type="protein sequence ID" value="VEH15704.1"/>
    <property type="molecule type" value="Genomic_DNA"/>
</dbReference>
<dbReference type="Proteomes" id="UP000274578">
    <property type="component" value="Chromosome 1"/>
</dbReference>
<gene>
    <name evidence="1" type="ORF">NCTC13071_01714</name>
</gene>
<evidence type="ECO:0000313" key="2">
    <source>
        <dbReference type="Proteomes" id="UP000274578"/>
    </source>
</evidence>
<accession>A0A448L6T8</accession>
<evidence type="ECO:0008006" key="3">
    <source>
        <dbReference type="Google" id="ProtNLM"/>
    </source>
</evidence>
<reference evidence="1 2" key="1">
    <citation type="submission" date="2018-12" db="EMBL/GenBank/DDBJ databases">
        <authorList>
            <consortium name="Pathogen Informatics"/>
        </authorList>
    </citation>
    <scope>NUCLEOTIDE SEQUENCE [LARGE SCALE GENOMIC DNA]</scope>
    <source>
        <strain evidence="1 2">NCTC13071</strain>
    </source>
</reference>
<dbReference type="GeneID" id="85012517"/>
<dbReference type="AlphaFoldDB" id="A0A448L6T8"/>
<evidence type="ECO:0000313" key="1">
    <source>
        <dbReference type="EMBL" id="VEH15704.1"/>
    </source>
</evidence>
<dbReference type="KEGG" id="poc:NCTC13071_01714"/>
<sequence length="474" mass="53178">MKLKTLTSLLLVSLIIISCDDSTDGIGTTLTNKRDQLDITTDTFNVTTKSIAANAVLSRNISGYIGKFKDPETETDITADFMTQFGVLENFYLPEFKNIVSKENGLVYADSCEIRLYNEDTVGDSLAPMHLKMYELSKPVSDSKDYYTNFDPVQENYIRNGGLTVEKAYTLADVTSSDKEKKAKGYSPSIRIPLNKPYTDNNGKTYKNYGTYIMQKYYSPDSVNFKNSYKLIHNIMPGFYFKSVGGSGSIGKIFNSILFVYFRMQYKDSVYTRAATFGGTQEVMQTTHIVNDGNALQQLINNQSDTYLKTPAGIFTQMTLPVEEIVAGHEKDSINSAKITLQRINNSSTNNYALEAPKQVLMIPVDSIQTFFEHHNYTNYKNSFVAKLNQNGYTFNNISSIIRTMYESKKNGTASPNWNQVVVIPVTTTSMSIQNGGYTSTYQTGVYHDMSIKSTKIEGGNTPVKLTVIYSKFK</sequence>
<dbReference type="PROSITE" id="PS51257">
    <property type="entry name" value="PROKAR_LIPOPROTEIN"/>
    <property type="match status" value="1"/>
</dbReference>
<organism evidence="1 2">
    <name type="scientific">Segatella oris</name>
    <dbReference type="NCBI Taxonomy" id="28135"/>
    <lineage>
        <taxon>Bacteria</taxon>
        <taxon>Pseudomonadati</taxon>
        <taxon>Bacteroidota</taxon>
        <taxon>Bacteroidia</taxon>
        <taxon>Bacteroidales</taxon>
        <taxon>Prevotellaceae</taxon>
        <taxon>Segatella</taxon>
    </lineage>
</organism>
<protein>
    <recommendedName>
        <fullName evidence="3">DUF4270 domain-containing protein</fullName>
    </recommendedName>
</protein>